<protein>
    <submittedName>
        <fullName evidence="2">RecF/RecN/SMC N terminal domain protein</fullName>
    </submittedName>
</protein>
<dbReference type="STRING" id="118168.MC7420_2406"/>
<proteinExistence type="predicted"/>
<dbReference type="Pfam" id="PF13175">
    <property type="entry name" value="AAA_15"/>
    <property type="match status" value="1"/>
</dbReference>
<evidence type="ECO:0000259" key="1">
    <source>
        <dbReference type="Pfam" id="PF13175"/>
    </source>
</evidence>
<dbReference type="Proteomes" id="UP000003835">
    <property type="component" value="Unassembled WGS sequence"/>
</dbReference>
<dbReference type="SUPFAM" id="SSF52540">
    <property type="entry name" value="P-loop containing nucleoside triphosphate hydrolases"/>
    <property type="match status" value="1"/>
</dbReference>
<dbReference type="HOGENOM" id="CLU_420212_0_0_3"/>
<keyword evidence="3" id="KW-1185">Reference proteome</keyword>
<dbReference type="eggNOG" id="COG4637">
    <property type="taxonomic scope" value="Bacteria"/>
</dbReference>
<evidence type="ECO:0000313" key="3">
    <source>
        <dbReference type="Proteomes" id="UP000003835"/>
    </source>
</evidence>
<dbReference type="InterPro" id="IPR027417">
    <property type="entry name" value="P-loop_NTPase"/>
</dbReference>
<dbReference type="Gene3D" id="3.40.50.300">
    <property type="entry name" value="P-loop containing nucleotide triphosphate hydrolases"/>
    <property type="match status" value="1"/>
</dbReference>
<dbReference type="RefSeq" id="WP_006105449.1">
    <property type="nucleotide sequence ID" value="NZ_DS989870.1"/>
</dbReference>
<dbReference type="EMBL" id="DS989870">
    <property type="protein sequence ID" value="EDX71740.1"/>
    <property type="molecule type" value="Genomic_DNA"/>
</dbReference>
<sequence>MFLAKFRLYNYKSFRDSGWLEFAPGINIIVGQNNSGKTALLEALTLNFKNVPHRSLRMLPNSDSRLDDESRVEVIVTLSKAEFIDFINKLPDHSFGILPHNHQKLQEFVGFFYEWLYSSKDINIQANQAGDSYIEDNDIQITDINTSIKLYHVTNNNRDSLLLTSHQTKIIYFELLEDNKLNIGNEITVEGDKKYIWITVFNKFKYRIYRFYAERPTRSVCASGSSRYLQSDASNLPEVINKLEERGNRKVFDKLNEYASKIFPEIQEFSVRNIKRKEKPSLFSSSIEILVWSKDAAENDREDLAIPLSACGTGIGQVLAILYVVITSQQPRTIIIDEPQSFLHPGAAKKLIEILKEFPQHQYFIATHSPMIIAAANPSTIVKLRYEEGESKAEVMNLDDIKEQRSLLTDLGVRLSDIFGMDNILWVEGETEENCFPMILEKLATTSSLRELQILRVRKVGDFQHKSTKATDNIFYIYDHLSSRISLFPDQMRFLFDRENKSNAEIAKLERERPNLFFLPRCMYENYLLNPRAITSIINDEYEGCKNLTPEEVEAAKVSEADVEQKIADNKSKKRYFDSKEFQDEKLKNSDWVDQTINAAKLLKDLFSELSENRIEFRKTRHSLKLTEWLLEHEPEQMIELAEFLQKVIEGNRVQD</sequence>
<dbReference type="InterPro" id="IPR051396">
    <property type="entry name" value="Bact_Antivir_Def_Nuclease"/>
</dbReference>
<organism evidence="2 3">
    <name type="scientific">Coleofasciculus chthonoplastes PCC 7420</name>
    <dbReference type="NCBI Taxonomy" id="118168"/>
    <lineage>
        <taxon>Bacteria</taxon>
        <taxon>Bacillati</taxon>
        <taxon>Cyanobacteriota</taxon>
        <taxon>Cyanophyceae</taxon>
        <taxon>Coleofasciculales</taxon>
        <taxon>Coleofasciculaceae</taxon>
        <taxon>Coleofasciculus</taxon>
    </lineage>
</organism>
<feature type="domain" description="Endonuclease GajA/Old nuclease/RecF-like AAA" evidence="1">
    <location>
        <begin position="1"/>
        <end position="373"/>
    </location>
</feature>
<accession>B4W283</accession>
<reference evidence="2 3" key="1">
    <citation type="submission" date="2008-07" db="EMBL/GenBank/DDBJ databases">
        <authorList>
            <person name="Tandeau de Marsac N."/>
            <person name="Ferriera S."/>
            <person name="Johnson J."/>
            <person name="Kravitz S."/>
            <person name="Beeson K."/>
            <person name="Sutton G."/>
            <person name="Rogers Y.-H."/>
            <person name="Friedman R."/>
            <person name="Frazier M."/>
            <person name="Venter J.C."/>
        </authorList>
    </citation>
    <scope>NUCLEOTIDE SEQUENCE [LARGE SCALE GENOMIC DNA]</scope>
    <source>
        <strain evidence="2 3">PCC 7420</strain>
    </source>
</reference>
<evidence type="ECO:0000313" key="2">
    <source>
        <dbReference type="EMBL" id="EDX71740.1"/>
    </source>
</evidence>
<name>B4W283_9CYAN</name>
<dbReference type="AlphaFoldDB" id="B4W283"/>
<gene>
    <name evidence="2" type="ORF">MC7420_2406</name>
</gene>
<dbReference type="PANTHER" id="PTHR43581">
    <property type="entry name" value="ATP/GTP PHOSPHATASE"/>
    <property type="match status" value="1"/>
</dbReference>
<dbReference type="OrthoDB" id="9801813at2"/>
<dbReference type="InterPro" id="IPR041685">
    <property type="entry name" value="AAA_GajA/Old/RecF-like"/>
</dbReference>
<dbReference type="PANTHER" id="PTHR43581:SF4">
    <property type="entry name" value="ATP_GTP PHOSPHATASE"/>
    <property type="match status" value="1"/>
</dbReference>